<evidence type="ECO:0000313" key="5">
    <source>
        <dbReference type="Proteomes" id="UP001501257"/>
    </source>
</evidence>
<dbReference type="RefSeq" id="WP_210100819.1">
    <property type="nucleotide sequence ID" value="NZ_BAABLK010000023.1"/>
</dbReference>
<keyword evidence="2" id="KW-0812">Transmembrane</keyword>
<dbReference type="InterPro" id="IPR010994">
    <property type="entry name" value="RuvA_2-like"/>
</dbReference>
<feature type="domain" description="Helix-hairpin-helix DNA-binding motif class 1" evidence="3">
    <location>
        <begin position="245"/>
        <end position="264"/>
    </location>
</feature>
<sequence>MGSHEWADSTPKAALGPTPGRLRVLVGRSAAIVLILGALTWVTVSLLFNPAPRSPESIERFPLEVSDSAATQQATENPAASESGAAPVLNPAVKPGEAPGKSAPVDLPGGTPQSRGATAVIHMIGAVKKPGVYSLPLGSRVLDAVNLAGGLAKDASAEAINLAAEIRDGEQIRIPHRGETNKGTPSEATPDTAVDASNGPGAPGGALNVNTATQDQLEQLPGIGPTLAGRIIEFRAANGPITNLSELDAVSGIGPALLGNLRERVVFE</sequence>
<evidence type="ECO:0000256" key="2">
    <source>
        <dbReference type="SAM" id="Phobius"/>
    </source>
</evidence>
<dbReference type="InterPro" id="IPR051675">
    <property type="entry name" value="Endo/Exo/Phosphatase_dom_1"/>
</dbReference>
<dbReference type="Pfam" id="PF10531">
    <property type="entry name" value="SLBB"/>
    <property type="match status" value="1"/>
</dbReference>
<dbReference type="Gene3D" id="3.10.560.10">
    <property type="entry name" value="Outer membrane lipoprotein wza domain like"/>
    <property type="match status" value="1"/>
</dbReference>
<feature type="compositionally biased region" description="Polar residues" evidence="1">
    <location>
        <begin position="68"/>
        <end position="80"/>
    </location>
</feature>
<keyword evidence="2" id="KW-0472">Membrane</keyword>
<feature type="transmembrane region" description="Helical" evidence="2">
    <location>
        <begin position="25"/>
        <end position="48"/>
    </location>
</feature>
<keyword evidence="2" id="KW-1133">Transmembrane helix</keyword>
<evidence type="ECO:0000259" key="3">
    <source>
        <dbReference type="SMART" id="SM00278"/>
    </source>
</evidence>
<dbReference type="EMBL" id="BAABLK010000023">
    <property type="protein sequence ID" value="GAA5226821.1"/>
    <property type="molecule type" value="Genomic_DNA"/>
</dbReference>
<organism evidence="4 5">
    <name type="scientific">Paeniglutamicibacter antarcticus</name>
    <dbReference type="NCBI Taxonomy" id="494023"/>
    <lineage>
        <taxon>Bacteria</taxon>
        <taxon>Bacillati</taxon>
        <taxon>Actinomycetota</taxon>
        <taxon>Actinomycetes</taxon>
        <taxon>Micrococcales</taxon>
        <taxon>Micrococcaceae</taxon>
        <taxon>Paeniglutamicibacter</taxon>
    </lineage>
</organism>
<dbReference type="PANTHER" id="PTHR21180:SF32">
    <property type="entry name" value="ENDONUCLEASE_EXONUCLEASE_PHOSPHATASE FAMILY DOMAIN-CONTAINING PROTEIN 1"/>
    <property type="match status" value="1"/>
</dbReference>
<feature type="domain" description="Helix-hairpin-helix DNA-binding motif class 1" evidence="3">
    <location>
        <begin position="215"/>
        <end position="234"/>
    </location>
</feature>
<accession>A0ABP9TJS9</accession>
<dbReference type="SUPFAM" id="SSF47781">
    <property type="entry name" value="RuvA domain 2-like"/>
    <property type="match status" value="1"/>
</dbReference>
<dbReference type="Pfam" id="PF12836">
    <property type="entry name" value="HHH_3"/>
    <property type="match status" value="1"/>
</dbReference>
<comment type="caution">
    <text evidence="4">The sequence shown here is derived from an EMBL/GenBank/DDBJ whole genome shotgun (WGS) entry which is preliminary data.</text>
</comment>
<keyword evidence="5" id="KW-1185">Reference proteome</keyword>
<name>A0ABP9TJS9_9MICC</name>
<evidence type="ECO:0000313" key="4">
    <source>
        <dbReference type="EMBL" id="GAA5226821.1"/>
    </source>
</evidence>
<evidence type="ECO:0000256" key="1">
    <source>
        <dbReference type="SAM" id="MobiDB-lite"/>
    </source>
</evidence>
<protein>
    <recommendedName>
        <fullName evidence="3">Helix-hairpin-helix DNA-binding motif class 1 domain-containing protein</fullName>
    </recommendedName>
</protein>
<gene>
    <name evidence="4" type="ORF">GCM10025778_13540</name>
</gene>
<dbReference type="SMART" id="SM00278">
    <property type="entry name" value="HhH1"/>
    <property type="match status" value="2"/>
</dbReference>
<dbReference type="Proteomes" id="UP001501257">
    <property type="component" value="Unassembled WGS sequence"/>
</dbReference>
<dbReference type="Gene3D" id="1.10.150.320">
    <property type="entry name" value="Photosystem II 12 kDa extrinsic protein"/>
    <property type="match status" value="1"/>
</dbReference>
<dbReference type="InterPro" id="IPR019554">
    <property type="entry name" value="Soluble_ligand-bd"/>
</dbReference>
<feature type="region of interest" description="Disordered" evidence="1">
    <location>
        <begin position="65"/>
        <end position="114"/>
    </location>
</feature>
<dbReference type="InterPro" id="IPR003583">
    <property type="entry name" value="Hlx-hairpin-Hlx_DNA-bd_motif"/>
</dbReference>
<reference evidence="5" key="1">
    <citation type="journal article" date="2019" name="Int. J. Syst. Evol. Microbiol.">
        <title>The Global Catalogue of Microorganisms (GCM) 10K type strain sequencing project: providing services to taxonomists for standard genome sequencing and annotation.</title>
        <authorList>
            <consortium name="The Broad Institute Genomics Platform"/>
            <consortium name="The Broad Institute Genome Sequencing Center for Infectious Disease"/>
            <person name="Wu L."/>
            <person name="Ma J."/>
        </authorList>
    </citation>
    <scope>NUCLEOTIDE SEQUENCE [LARGE SCALE GENOMIC DNA]</scope>
    <source>
        <strain evidence="5">JCM 18952</strain>
    </source>
</reference>
<dbReference type="PANTHER" id="PTHR21180">
    <property type="entry name" value="ENDONUCLEASE/EXONUCLEASE/PHOSPHATASE FAMILY DOMAIN-CONTAINING PROTEIN 1"/>
    <property type="match status" value="1"/>
</dbReference>
<proteinExistence type="predicted"/>
<feature type="region of interest" description="Disordered" evidence="1">
    <location>
        <begin position="175"/>
        <end position="206"/>
    </location>
</feature>